<protein>
    <submittedName>
        <fullName evidence="2">Uncharacterized protein</fullName>
    </submittedName>
</protein>
<evidence type="ECO:0000313" key="3">
    <source>
        <dbReference type="Proteomes" id="UP000053097"/>
    </source>
</evidence>
<feature type="compositionally biased region" description="Basic and acidic residues" evidence="1">
    <location>
        <begin position="75"/>
        <end position="87"/>
    </location>
</feature>
<gene>
    <name evidence="2" type="ORF">X777_11863</name>
</gene>
<reference evidence="2 3" key="1">
    <citation type="journal article" date="2014" name="Curr. Biol.">
        <title>The genome of the clonal raider ant Cerapachys biroi.</title>
        <authorList>
            <person name="Oxley P.R."/>
            <person name="Ji L."/>
            <person name="Fetter-Pruneda I."/>
            <person name="McKenzie S.K."/>
            <person name="Li C."/>
            <person name="Hu H."/>
            <person name="Zhang G."/>
            <person name="Kronauer D.J."/>
        </authorList>
    </citation>
    <scope>NUCLEOTIDE SEQUENCE [LARGE SCALE GENOMIC DNA]</scope>
</reference>
<proteinExistence type="predicted"/>
<organism evidence="2 3">
    <name type="scientific">Ooceraea biroi</name>
    <name type="common">Clonal raider ant</name>
    <name type="synonym">Cerapachys biroi</name>
    <dbReference type="NCBI Taxonomy" id="2015173"/>
    <lineage>
        <taxon>Eukaryota</taxon>
        <taxon>Metazoa</taxon>
        <taxon>Ecdysozoa</taxon>
        <taxon>Arthropoda</taxon>
        <taxon>Hexapoda</taxon>
        <taxon>Insecta</taxon>
        <taxon>Pterygota</taxon>
        <taxon>Neoptera</taxon>
        <taxon>Endopterygota</taxon>
        <taxon>Hymenoptera</taxon>
        <taxon>Apocrita</taxon>
        <taxon>Aculeata</taxon>
        <taxon>Formicoidea</taxon>
        <taxon>Formicidae</taxon>
        <taxon>Dorylinae</taxon>
        <taxon>Ooceraea</taxon>
    </lineage>
</organism>
<dbReference type="Proteomes" id="UP000053097">
    <property type="component" value="Unassembled WGS sequence"/>
</dbReference>
<evidence type="ECO:0000313" key="2">
    <source>
        <dbReference type="EMBL" id="EZA49367.1"/>
    </source>
</evidence>
<dbReference type="EMBL" id="KK107519">
    <property type="protein sequence ID" value="EZA49367.1"/>
    <property type="molecule type" value="Genomic_DNA"/>
</dbReference>
<name>A0A026W025_OOCBI</name>
<sequence length="129" mass="14998">MATWIVDTRLYSARNQFNNCTLDNLTGSESLRNFAVGHIEPERDRVPWNTKKKKTGLPLRVLLERHDVGTQDVHHQAKACQKAEAKQTDSPMGEDEDWLKTLHIQRQEASLEENKVEVVNRELRRTLCY</sequence>
<feature type="region of interest" description="Disordered" evidence="1">
    <location>
        <begin position="75"/>
        <end position="97"/>
    </location>
</feature>
<dbReference type="AlphaFoldDB" id="A0A026W025"/>
<accession>A0A026W025</accession>
<evidence type="ECO:0000256" key="1">
    <source>
        <dbReference type="SAM" id="MobiDB-lite"/>
    </source>
</evidence>
<keyword evidence="3" id="KW-1185">Reference proteome</keyword>